<name>A0ABD1XXP7_9MARC</name>
<evidence type="ECO:0000313" key="4">
    <source>
        <dbReference type="Proteomes" id="UP001605036"/>
    </source>
</evidence>
<comment type="caution">
    <text evidence="3">The sequence shown here is derived from an EMBL/GenBank/DDBJ whole genome shotgun (WGS) entry which is preliminary data.</text>
</comment>
<evidence type="ECO:0000256" key="1">
    <source>
        <dbReference type="SAM" id="Coils"/>
    </source>
</evidence>
<protein>
    <submittedName>
        <fullName evidence="3">Uncharacterized protein</fullName>
    </submittedName>
</protein>
<feature type="coiled-coil region" evidence="1">
    <location>
        <begin position="22"/>
        <end position="98"/>
    </location>
</feature>
<dbReference type="Proteomes" id="UP001605036">
    <property type="component" value="Unassembled WGS sequence"/>
</dbReference>
<feature type="region of interest" description="Disordered" evidence="2">
    <location>
        <begin position="128"/>
        <end position="152"/>
    </location>
</feature>
<evidence type="ECO:0000256" key="2">
    <source>
        <dbReference type="SAM" id="MobiDB-lite"/>
    </source>
</evidence>
<organism evidence="3 4">
    <name type="scientific">Riccia fluitans</name>
    <dbReference type="NCBI Taxonomy" id="41844"/>
    <lineage>
        <taxon>Eukaryota</taxon>
        <taxon>Viridiplantae</taxon>
        <taxon>Streptophyta</taxon>
        <taxon>Embryophyta</taxon>
        <taxon>Marchantiophyta</taxon>
        <taxon>Marchantiopsida</taxon>
        <taxon>Marchantiidae</taxon>
        <taxon>Marchantiales</taxon>
        <taxon>Ricciaceae</taxon>
        <taxon>Riccia</taxon>
    </lineage>
</organism>
<gene>
    <name evidence="3" type="ORF">R1flu_024363</name>
</gene>
<reference evidence="3 4" key="1">
    <citation type="submission" date="2024-09" db="EMBL/GenBank/DDBJ databases">
        <title>Chromosome-scale assembly of Riccia fluitans.</title>
        <authorList>
            <person name="Paukszto L."/>
            <person name="Sawicki J."/>
            <person name="Karawczyk K."/>
            <person name="Piernik-Szablinska J."/>
            <person name="Szczecinska M."/>
            <person name="Mazdziarz M."/>
        </authorList>
    </citation>
    <scope>NUCLEOTIDE SEQUENCE [LARGE SCALE GENOMIC DNA]</scope>
    <source>
        <strain evidence="3">Rf_01</strain>
        <tissue evidence="3">Aerial parts of the thallus</tissue>
    </source>
</reference>
<keyword evidence="1" id="KW-0175">Coiled coil</keyword>
<feature type="region of interest" description="Disordered" evidence="2">
    <location>
        <begin position="171"/>
        <end position="192"/>
    </location>
</feature>
<proteinExistence type="predicted"/>
<sequence length="192" mass="22007">MGRVKFDYRKIEKYRNRQAQGYDDLEAEELQATLDKRLLEKQYFQREARLFPKQVKSIKNLNSVSQLVAIEEELEQALVKLRERKAELARDEARLLLNEQARYTLQQGAFANQMMMEMPNGGRYSNMSDGQNTTTGIDAPDPRVSQESMGPAAPSTLVIGRSEVGSNLEPMSTLDQGHPMNQLNQRMRQLEL</sequence>
<dbReference type="EMBL" id="JBHFFA010000007">
    <property type="protein sequence ID" value="KAL2612671.1"/>
    <property type="molecule type" value="Genomic_DNA"/>
</dbReference>
<evidence type="ECO:0000313" key="3">
    <source>
        <dbReference type="EMBL" id="KAL2612671.1"/>
    </source>
</evidence>
<keyword evidence="4" id="KW-1185">Reference proteome</keyword>
<dbReference type="AlphaFoldDB" id="A0ABD1XXP7"/>
<accession>A0ABD1XXP7</accession>